<evidence type="ECO:0000313" key="4">
    <source>
        <dbReference type="EMBL" id="KAF9892436.1"/>
    </source>
</evidence>
<dbReference type="PANTHER" id="PTHR12286:SF5">
    <property type="entry name" value="SACCHAROPINE DEHYDROGENASE-LIKE OXIDOREDUCTASE"/>
    <property type="match status" value="1"/>
</dbReference>
<evidence type="ECO:0000259" key="3">
    <source>
        <dbReference type="Pfam" id="PF03435"/>
    </source>
</evidence>
<dbReference type="InterPro" id="IPR005097">
    <property type="entry name" value="Sacchrp_dh_NADP-bd"/>
</dbReference>
<gene>
    <name evidence="4" type="ORF">FE257_001544</name>
</gene>
<keyword evidence="5" id="KW-1185">Reference proteome</keyword>
<sequence>MDSSRVYDIVVLGPTGYTGRLCAEHIVKNLPTNLKWAIAGRSLAKVENVARELRTLNADRTEPDTLAVQLNQDELNTLAQKTRLIINCVGPYHLYSTPVVEACATNGTHYVDATGETPWVKKIIEKYHETAKSSGAIVIPSLGIESAPADILTWMVVKRVREELSCDTKEVTCALEEMKSSGASGGTLNTILTSFDALTISEVLSSTKPFALAASTPPKNVPSESFLSKVLGVRTVRDLGTLASSPTAIADIAIVHRSSTLMREFYGPRFYFRQFVRVRNNFRGVALHFLFMIGLALLCLPPVRWLLQRIIYQPGQGPTMEASQNDRVEYRAVATADDKTAAPKRVLGKLKAQSGMYVFTGLLMAEAAMVILHNEEKVRRTSRGGIVTPATLGQEFIDRLENVGVTFESQVLNN</sequence>
<proteinExistence type="inferred from homology"/>
<dbReference type="InterPro" id="IPR036291">
    <property type="entry name" value="NAD(P)-bd_dom_sf"/>
</dbReference>
<accession>A0AAD4GX26</accession>
<dbReference type="GO" id="GO:0005811">
    <property type="term" value="C:lipid droplet"/>
    <property type="evidence" value="ECO:0007669"/>
    <property type="project" value="TreeGrafter"/>
</dbReference>
<dbReference type="Proteomes" id="UP001194746">
    <property type="component" value="Unassembled WGS sequence"/>
</dbReference>
<dbReference type="InterPro" id="IPR051276">
    <property type="entry name" value="Saccharopine_DH-like_oxidrdct"/>
</dbReference>
<keyword evidence="2" id="KW-0812">Transmembrane</keyword>
<comment type="caution">
    <text evidence="4">The sequence shown here is derived from an EMBL/GenBank/DDBJ whole genome shotgun (WGS) entry which is preliminary data.</text>
</comment>
<dbReference type="GO" id="GO:0009247">
    <property type="term" value="P:glycolipid biosynthetic process"/>
    <property type="evidence" value="ECO:0007669"/>
    <property type="project" value="TreeGrafter"/>
</dbReference>
<dbReference type="Gene3D" id="3.40.50.720">
    <property type="entry name" value="NAD(P)-binding Rossmann-like Domain"/>
    <property type="match status" value="1"/>
</dbReference>
<organism evidence="4 5">
    <name type="scientific">Aspergillus nanangensis</name>
    <dbReference type="NCBI Taxonomy" id="2582783"/>
    <lineage>
        <taxon>Eukaryota</taxon>
        <taxon>Fungi</taxon>
        <taxon>Dikarya</taxon>
        <taxon>Ascomycota</taxon>
        <taxon>Pezizomycotina</taxon>
        <taxon>Eurotiomycetes</taxon>
        <taxon>Eurotiomycetidae</taxon>
        <taxon>Eurotiales</taxon>
        <taxon>Aspergillaceae</taxon>
        <taxon>Aspergillus</taxon>
        <taxon>Aspergillus subgen. Circumdati</taxon>
    </lineage>
</organism>
<dbReference type="GO" id="GO:0005886">
    <property type="term" value="C:plasma membrane"/>
    <property type="evidence" value="ECO:0007669"/>
    <property type="project" value="TreeGrafter"/>
</dbReference>
<name>A0AAD4GX26_ASPNN</name>
<keyword evidence="2" id="KW-1133">Transmembrane helix</keyword>
<keyword evidence="2" id="KW-0472">Membrane</keyword>
<reference evidence="4" key="2">
    <citation type="submission" date="2020-02" db="EMBL/GenBank/DDBJ databases">
        <authorList>
            <person name="Gilchrist C.L.M."/>
            <person name="Chooi Y.-H."/>
        </authorList>
    </citation>
    <scope>NUCLEOTIDE SEQUENCE</scope>
    <source>
        <strain evidence="4">MST-FP2251</strain>
    </source>
</reference>
<dbReference type="EMBL" id="VCAU01000012">
    <property type="protein sequence ID" value="KAF9892436.1"/>
    <property type="molecule type" value="Genomic_DNA"/>
</dbReference>
<reference evidence="4" key="1">
    <citation type="journal article" date="2019" name="Beilstein J. Org. Chem.">
        <title>Nanangenines: drimane sesquiterpenoids as the dominant metabolite cohort of a novel Australian fungus, Aspergillus nanangensis.</title>
        <authorList>
            <person name="Lacey H.J."/>
            <person name="Gilchrist C.L.M."/>
            <person name="Crombie A."/>
            <person name="Kalaitzis J.A."/>
            <person name="Vuong D."/>
            <person name="Rutledge P.J."/>
            <person name="Turner P."/>
            <person name="Pitt J.I."/>
            <person name="Lacey E."/>
            <person name="Chooi Y.H."/>
            <person name="Piggott A.M."/>
        </authorList>
    </citation>
    <scope>NUCLEOTIDE SEQUENCE</scope>
    <source>
        <strain evidence="4">MST-FP2251</strain>
    </source>
</reference>
<dbReference type="PANTHER" id="PTHR12286">
    <property type="entry name" value="SACCHAROPINE DEHYDROGENASE-LIKE OXIDOREDUCTASE"/>
    <property type="match status" value="1"/>
</dbReference>
<evidence type="ECO:0000313" key="5">
    <source>
        <dbReference type="Proteomes" id="UP001194746"/>
    </source>
</evidence>
<feature type="domain" description="Saccharopine dehydrogenase NADP binding" evidence="3">
    <location>
        <begin position="9"/>
        <end position="139"/>
    </location>
</feature>
<dbReference type="GO" id="GO:0005739">
    <property type="term" value="C:mitochondrion"/>
    <property type="evidence" value="ECO:0007669"/>
    <property type="project" value="TreeGrafter"/>
</dbReference>
<evidence type="ECO:0000256" key="1">
    <source>
        <dbReference type="ARBA" id="ARBA00038048"/>
    </source>
</evidence>
<evidence type="ECO:0000256" key="2">
    <source>
        <dbReference type="SAM" id="Phobius"/>
    </source>
</evidence>
<feature type="transmembrane region" description="Helical" evidence="2">
    <location>
        <begin position="285"/>
        <end position="307"/>
    </location>
</feature>
<dbReference type="SUPFAM" id="SSF51735">
    <property type="entry name" value="NAD(P)-binding Rossmann-fold domains"/>
    <property type="match status" value="1"/>
</dbReference>
<dbReference type="AlphaFoldDB" id="A0AAD4GX26"/>
<comment type="similarity">
    <text evidence="1">Belongs to the saccharopine dehydrogenase family.</text>
</comment>
<protein>
    <recommendedName>
        <fullName evidence="3">Saccharopine dehydrogenase NADP binding domain-containing protein</fullName>
    </recommendedName>
</protein>
<dbReference type="Pfam" id="PF03435">
    <property type="entry name" value="Sacchrp_dh_NADP"/>
    <property type="match status" value="1"/>
</dbReference>